<evidence type="ECO:0000313" key="2">
    <source>
        <dbReference type="EMBL" id="MBB3971837.1"/>
    </source>
</evidence>
<organism evidence="2 3">
    <name type="scientific">Hansschlegelia beijingensis</name>
    <dbReference type="NCBI Taxonomy" id="1133344"/>
    <lineage>
        <taxon>Bacteria</taxon>
        <taxon>Pseudomonadati</taxon>
        <taxon>Pseudomonadota</taxon>
        <taxon>Alphaproteobacteria</taxon>
        <taxon>Hyphomicrobiales</taxon>
        <taxon>Methylopilaceae</taxon>
        <taxon>Hansschlegelia</taxon>
    </lineage>
</organism>
<reference evidence="2 3" key="1">
    <citation type="submission" date="2020-08" db="EMBL/GenBank/DDBJ databases">
        <title>Genomic Encyclopedia of Type Strains, Phase IV (KMG-IV): sequencing the most valuable type-strain genomes for metagenomic binning, comparative biology and taxonomic classification.</title>
        <authorList>
            <person name="Goeker M."/>
        </authorList>
    </citation>
    <scope>NUCLEOTIDE SEQUENCE [LARGE SCALE GENOMIC DNA]</scope>
    <source>
        <strain evidence="2 3">DSM 25481</strain>
    </source>
</reference>
<evidence type="ECO:0000256" key="1">
    <source>
        <dbReference type="SAM" id="Phobius"/>
    </source>
</evidence>
<sequence length="40" mass="4710">MRKDGRRHWDHDEDPRPILSTVFAIVTPLALAALIWLRWG</sequence>
<protein>
    <submittedName>
        <fullName evidence="2">Uncharacterized protein</fullName>
    </submittedName>
</protein>
<gene>
    <name evidence="2" type="ORF">GGR24_000470</name>
</gene>
<dbReference type="Proteomes" id="UP000528964">
    <property type="component" value="Unassembled WGS sequence"/>
</dbReference>
<keyword evidence="3" id="KW-1185">Reference proteome</keyword>
<keyword evidence="1" id="KW-0472">Membrane</keyword>
<comment type="caution">
    <text evidence="2">The sequence shown here is derived from an EMBL/GenBank/DDBJ whole genome shotgun (WGS) entry which is preliminary data.</text>
</comment>
<name>A0A7W6GEF1_9HYPH</name>
<feature type="transmembrane region" description="Helical" evidence="1">
    <location>
        <begin position="21"/>
        <end position="39"/>
    </location>
</feature>
<accession>A0A7W6GEF1</accession>
<dbReference type="EMBL" id="JACIDR010000001">
    <property type="protein sequence ID" value="MBB3971837.1"/>
    <property type="molecule type" value="Genomic_DNA"/>
</dbReference>
<evidence type="ECO:0000313" key="3">
    <source>
        <dbReference type="Proteomes" id="UP000528964"/>
    </source>
</evidence>
<keyword evidence="1" id="KW-1133">Transmembrane helix</keyword>
<keyword evidence="1" id="KW-0812">Transmembrane</keyword>
<proteinExistence type="predicted"/>
<dbReference type="AlphaFoldDB" id="A0A7W6GEF1"/>
<dbReference type="RefSeq" id="WP_281375283.1">
    <property type="nucleotide sequence ID" value="NZ_JACIDR010000001.1"/>
</dbReference>